<dbReference type="Pfam" id="PF02321">
    <property type="entry name" value="OEP"/>
    <property type="match status" value="1"/>
</dbReference>
<comment type="similarity">
    <text evidence="1">Belongs to the outer membrane factor (OMF) (TC 1.B.17) family.</text>
</comment>
<comment type="caution">
    <text evidence="3">The sequence shown here is derived from an EMBL/GenBank/DDBJ whole genome shotgun (WGS) entry which is preliminary data.</text>
</comment>
<dbReference type="InterPro" id="IPR003423">
    <property type="entry name" value="OMP_efflux"/>
</dbReference>
<dbReference type="Gene3D" id="1.20.1600.10">
    <property type="entry name" value="Outer membrane efflux proteins (OEP)"/>
    <property type="match status" value="1"/>
</dbReference>
<feature type="chain" id="PRO_5030556375" evidence="2">
    <location>
        <begin position="34"/>
        <end position="426"/>
    </location>
</feature>
<dbReference type="AlphaFoldDB" id="A0A7V1CVS1"/>
<dbReference type="Proteomes" id="UP000886188">
    <property type="component" value="Unassembled WGS sequence"/>
</dbReference>
<dbReference type="PANTHER" id="PTHR30203">
    <property type="entry name" value="OUTER MEMBRANE CATION EFFLUX PROTEIN"/>
    <property type="match status" value="1"/>
</dbReference>
<reference evidence="3" key="1">
    <citation type="journal article" date="2020" name="mSystems">
        <title>Genome- and Community-Level Interaction Insights into Carbon Utilization and Element Cycling Functions of Hydrothermarchaeota in Hydrothermal Sediment.</title>
        <authorList>
            <person name="Zhou Z."/>
            <person name="Liu Y."/>
            <person name="Xu W."/>
            <person name="Pan J."/>
            <person name="Luo Z.H."/>
            <person name="Li M."/>
        </authorList>
    </citation>
    <scope>NUCLEOTIDE SEQUENCE [LARGE SCALE GENOMIC DNA]</scope>
    <source>
        <strain evidence="3">HyVt-346</strain>
    </source>
</reference>
<dbReference type="EMBL" id="DRGM01000026">
    <property type="protein sequence ID" value="HEA15243.1"/>
    <property type="molecule type" value="Genomic_DNA"/>
</dbReference>
<dbReference type="InterPro" id="IPR010131">
    <property type="entry name" value="MdtP/NodT-like"/>
</dbReference>
<dbReference type="PANTHER" id="PTHR30203:SF24">
    <property type="entry name" value="BLR4935 PROTEIN"/>
    <property type="match status" value="1"/>
</dbReference>
<gene>
    <name evidence="3" type="ORF">ENH88_02065</name>
</gene>
<proteinExistence type="inferred from homology"/>
<dbReference type="RefSeq" id="WP_182758726.1">
    <property type="nucleotide sequence ID" value="NZ_DRGM01000026.1"/>
</dbReference>
<protein>
    <submittedName>
        <fullName evidence="3">TolC family protein</fullName>
    </submittedName>
</protein>
<evidence type="ECO:0000313" key="3">
    <source>
        <dbReference type="EMBL" id="HEA15243.1"/>
    </source>
</evidence>
<dbReference type="GO" id="GO:0015562">
    <property type="term" value="F:efflux transmembrane transporter activity"/>
    <property type="evidence" value="ECO:0007669"/>
    <property type="project" value="InterPro"/>
</dbReference>
<accession>A0A7V1CVS1</accession>
<evidence type="ECO:0000256" key="1">
    <source>
        <dbReference type="ARBA" id="ARBA00007613"/>
    </source>
</evidence>
<feature type="signal peptide" evidence="2">
    <location>
        <begin position="1"/>
        <end position="33"/>
    </location>
</feature>
<dbReference type="SUPFAM" id="SSF56954">
    <property type="entry name" value="Outer membrane efflux proteins (OEP)"/>
    <property type="match status" value="1"/>
</dbReference>
<evidence type="ECO:0000256" key="2">
    <source>
        <dbReference type="SAM" id="SignalP"/>
    </source>
</evidence>
<keyword evidence="2" id="KW-0732">Signal</keyword>
<organism evidence="3">
    <name type="scientific">Pseudoalteromonas prydzensis</name>
    <dbReference type="NCBI Taxonomy" id="182141"/>
    <lineage>
        <taxon>Bacteria</taxon>
        <taxon>Pseudomonadati</taxon>
        <taxon>Pseudomonadota</taxon>
        <taxon>Gammaproteobacteria</taxon>
        <taxon>Alteromonadales</taxon>
        <taxon>Pseudoalteromonadaceae</taxon>
        <taxon>Pseudoalteromonas</taxon>
    </lineage>
</organism>
<name>A0A7V1CVS1_9GAMM</name>
<sequence length="426" mass="47584">MKSFSSHFTHKKPIGSRFFVGVLMAFTALPCFASAEAYQTLNLKQAISFTLANNPQLQGFFYRDKAQQGKIKQASIGQRPQIGLMVEDAFGTGEHSGLQNMQSTLTFSWLMQQEQIDSRVKASQSELEQLRLDKQIIALDLAAMTAKQFIQLLVKEEALKLNKMAVRQANEVVNAIDKRVRIGQSLAIDKNLAKAELIKQKLLVEDLEHEIASGKYQLSALWAEPRTDFTLTGNLLQLPKIVDFQSQFERFKNAPRLMQLASQKRIAQSHIELAQIEAKPQWQFTTGLRRYESTDDFGLVAGVSIPWGASGSNAGTVAKLRAEQDVLTAQAKSLTQQANSQLYALLQEVKHSVHVITTSKNEIIPTLETALTQAKQAFNVGKLNYNQWSSVRLAQLSAQSELLSAYESLHLQHIEIQRLTGASIEQ</sequence>